<comment type="caution">
    <text evidence="1">The sequence shown here is derived from an EMBL/GenBank/DDBJ whole genome shotgun (WGS) entry which is preliminary data.</text>
</comment>
<proteinExistence type="predicted"/>
<evidence type="ECO:0000313" key="2">
    <source>
        <dbReference type="Proteomes" id="UP000824540"/>
    </source>
</evidence>
<dbReference type="AlphaFoldDB" id="A0A8T2NP69"/>
<keyword evidence="2" id="KW-1185">Reference proteome</keyword>
<sequence length="202" mass="21989">MYGPNRFAFGPHSEKTHWVLCPEMEWPEYRLLRPLQSTVMGAKGGRTHGSMAGVEGGAYSGHWAAAVAVCLEEGGFTCTSCVSARMGGDRKPSPCLQPSLYYVTVSPEHSFPCSVDKEQSSHPVHSGHMTPVFSHHILFCQPSHPVLSGHMTPVFTITSCSVRSHDPSVQPSHPVLVQPSHPALSGHMTPVFSHHILFVKIT</sequence>
<reference evidence="1" key="1">
    <citation type="thesis" date="2021" institute="BYU ScholarsArchive" country="Provo, UT, USA">
        <title>Applications of and Algorithms for Genome Assembly and Genomic Analyses with an Emphasis on Marine Teleosts.</title>
        <authorList>
            <person name="Pickett B.D."/>
        </authorList>
    </citation>
    <scope>NUCLEOTIDE SEQUENCE</scope>
    <source>
        <strain evidence="1">HI-2016</strain>
    </source>
</reference>
<dbReference type="Proteomes" id="UP000824540">
    <property type="component" value="Unassembled WGS sequence"/>
</dbReference>
<gene>
    <name evidence="1" type="ORF">JZ751_017155</name>
</gene>
<accession>A0A8T2NP69</accession>
<dbReference type="EMBL" id="JAFBMS010000030">
    <property type="protein sequence ID" value="KAG9342155.1"/>
    <property type="molecule type" value="Genomic_DNA"/>
</dbReference>
<protein>
    <submittedName>
        <fullName evidence="1">Uncharacterized protein</fullName>
    </submittedName>
</protein>
<organism evidence="1 2">
    <name type="scientific">Albula glossodonta</name>
    <name type="common">roundjaw bonefish</name>
    <dbReference type="NCBI Taxonomy" id="121402"/>
    <lineage>
        <taxon>Eukaryota</taxon>
        <taxon>Metazoa</taxon>
        <taxon>Chordata</taxon>
        <taxon>Craniata</taxon>
        <taxon>Vertebrata</taxon>
        <taxon>Euteleostomi</taxon>
        <taxon>Actinopterygii</taxon>
        <taxon>Neopterygii</taxon>
        <taxon>Teleostei</taxon>
        <taxon>Albuliformes</taxon>
        <taxon>Albulidae</taxon>
        <taxon>Albula</taxon>
    </lineage>
</organism>
<evidence type="ECO:0000313" key="1">
    <source>
        <dbReference type="EMBL" id="KAG9342155.1"/>
    </source>
</evidence>
<name>A0A8T2NP69_9TELE</name>